<name>A0A4R5MK83_9SPHI</name>
<evidence type="ECO:0000313" key="3">
    <source>
        <dbReference type="EMBL" id="TDG35978.1"/>
    </source>
</evidence>
<dbReference type="Pfam" id="PF02371">
    <property type="entry name" value="Transposase_20"/>
    <property type="match status" value="1"/>
</dbReference>
<reference evidence="3 4" key="1">
    <citation type="submission" date="2019-02" db="EMBL/GenBank/DDBJ databases">
        <title>Pedobacter sp. nov., a novel speices isolated from soil of pinguins habitat in Antarcitica.</title>
        <authorList>
            <person name="He R.-H."/>
        </authorList>
    </citation>
    <scope>NUCLEOTIDE SEQUENCE [LARGE SCALE GENOMIC DNA]</scope>
    <source>
        <strain evidence="3 4">E01020</strain>
    </source>
</reference>
<keyword evidence="4" id="KW-1185">Reference proteome</keyword>
<dbReference type="GO" id="GO:0004803">
    <property type="term" value="F:transposase activity"/>
    <property type="evidence" value="ECO:0007669"/>
    <property type="project" value="InterPro"/>
</dbReference>
<dbReference type="InterPro" id="IPR047650">
    <property type="entry name" value="Transpos_IS110"/>
</dbReference>
<dbReference type="EMBL" id="SJCY01000006">
    <property type="protein sequence ID" value="TDG35978.1"/>
    <property type="molecule type" value="Genomic_DNA"/>
</dbReference>
<evidence type="ECO:0000313" key="4">
    <source>
        <dbReference type="Proteomes" id="UP000295668"/>
    </source>
</evidence>
<sequence length="356" mass="40825">METQTTALPNLFIGIDIHKKTWSIHIKSDISDHKSFTMPAEPKILFDYVDSNFPTYQVNLVYEAGCCGFSAARYFLQLGWTVTVVNLADIPTSNKQYYQKTDQLDCRNLSKQLALGQLKGIHIPLAEEDELKSLLRHRAGVTRQLRAAKTHIKSLLLYQGIVIPPEHDNANWTKSFIAWLKNLQWQTVSGKYCLESKLRTYEFIYGEYLELANQLRSYCRKHYKKDYYLLKSIPGVGGYLAAALLAELGDIRRFSNEASFASYIGMVPMMRSSGGTENVFGITPRCRGLLRSYIIESAWVALRIDPQMQLYYRTHIGKNPKSIIVKIARKLLNRILSVIKTETPYQNNYQKTLVMT</sequence>
<comment type="caution">
    <text evidence="3">The sequence shown here is derived from an EMBL/GenBank/DDBJ whole genome shotgun (WGS) entry which is preliminary data.</text>
</comment>
<dbReference type="Proteomes" id="UP000295668">
    <property type="component" value="Unassembled WGS sequence"/>
</dbReference>
<dbReference type="InterPro" id="IPR002525">
    <property type="entry name" value="Transp_IS110-like_N"/>
</dbReference>
<dbReference type="GO" id="GO:0003677">
    <property type="term" value="F:DNA binding"/>
    <property type="evidence" value="ECO:0007669"/>
    <property type="project" value="InterPro"/>
</dbReference>
<dbReference type="OrthoDB" id="964423at2"/>
<dbReference type="RefSeq" id="WP_133262541.1">
    <property type="nucleotide sequence ID" value="NZ_SJCY01000006.1"/>
</dbReference>
<dbReference type="PANTHER" id="PTHR33055">
    <property type="entry name" value="TRANSPOSASE FOR INSERTION SEQUENCE ELEMENT IS1111A"/>
    <property type="match status" value="1"/>
</dbReference>
<dbReference type="GO" id="GO:0006313">
    <property type="term" value="P:DNA transposition"/>
    <property type="evidence" value="ECO:0007669"/>
    <property type="project" value="InterPro"/>
</dbReference>
<dbReference type="PANTHER" id="PTHR33055:SF3">
    <property type="entry name" value="PUTATIVE TRANSPOSASE FOR IS117-RELATED"/>
    <property type="match status" value="1"/>
</dbReference>
<dbReference type="NCBIfam" id="NF033542">
    <property type="entry name" value="transpos_IS110"/>
    <property type="match status" value="1"/>
</dbReference>
<evidence type="ECO:0000259" key="1">
    <source>
        <dbReference type="Pfam" id="PF01548"/>
    </source>
</evidence>
<feature type="domain" description="Transposase IS110-like N-terminal" evidence="1">
    <location>
        <begin position="13"/>
        <end position="156"/>
    </location>
</feature>
<dbReference type="AlphaFoldDB" id="A0A4R5MK83"/>
<evidence type="ECO:0000259" key="2">
    <source>
        <dbReference type="Pfam" id="PF02371"/>
    </source>
</evidence>
<accession>A0A4R5MK83</accession>
<dbReference type="Pfam" id="PF01548">
    <property type="entry name" value="DEDD_Tnp_IS110"/>
    <property type="match status" value="1"/>
</dbReference>
<feature type="domain" description="Transposase IS116/IS110/IS902 C-terminal" evidence="2">
    <location>
        <begin position="229"/>
        <end position="313"/>
    </location>
</feature>
<dbReference type="InterPro" id="IPR003346">
    <property type="entry name" value="Transposase_20"/>
</dbReference>
<organism evidence="3 4">
    <name type="scientific">Pedobacter changchengzhani</name>
    <dbReference type="NCBI Taxonomy" id="2529274"/>
    <lineage>
        <taxon>Bacteria</taxon>
        <taxon>Pseudomonadati</taxon>
        <taxon>Bacteroidota</taxon>
        <taxon>Sphingobacteriia</taxon>
        <taxon>Sphingobacteriales</taxon>
        <taxon>Sphingobacteriaceae</taxon>
        <taxon>Pedobacter</taxon>
    </lineage>
</organism>
<gene>
    <name evidence="3" type="ORF">EZJ43_09825</name>
</gene>
<protein>
    <submittedName>
        <fullName evidence="3">IS110 family transposase</fullName>
    </submittedName>
</protein>
<proteinExistence type="predicted"/>